<accession>A0ABY7VRD1</accession>
<protein>
    <submittedName>
        <fullName evidence="1">DUF6370 family protein</fullName>
    </submittedName>
</protein>
<dbReference type="InterPro" id="IPR045950">
    <property type="entry name" value="DUF6370"/>
</dbReference>
<dbReference type="PROSITE" id="PS51257">
    <property type="entry name" value="PROKAR_LIPOPROTEIN"/>
    <property type="match status" value="1"/>
</dbReference>
<dbReference type="EMBL" id="CP117811">
    <property type="protein sequence ID" value="WDE95349.1"/>
    <property type="molecule type" value="Genomic_DNA"/>
</dbReference>
<proteinExistence type="predicted"/>
<dbReference type="Proteomes" id="UP001214250">
    <property type="component" value="Chromosome 1"/>
</dbReference>
<sequence length="120" mass="12660">MIKSLIISAVLSSVLFFTGCQEKPAATSVKAVPAEATPAITQVIAEETIVDAGCGMCTYHIPGVEHCETWVNIDNKKLKVTGIEHSAHKSGLCKAGKHEVKITGSIAGDTIITKSIEVIK</sequence>
<dbReference type="Pfam" id="PF19897">
    <property type="entry name" value="DUF6370"/>
    <property type="match status" value="1"/>
</dbReference>
<keyword evidence="2" id="KW-1185">Reference proteome</keyword>
<evidence type="ECO:0000313" key="1">
    <source>
        <dbReference type="EMBL" id="WDE95349.1"/>
    </source>
</evidence>
<organism evidence="1 2">
    <name type="scientific">Lentisphaera profundi</name>
    <dbReference type="NCBI Taxonomy" id="1658616"/>
    <lineage>
        <taxon>Bacteria</taxon>
        <taxon>Pseudomonadati</taxon>
        <taxon>Lentisphaerota</taxon>
        <taxon>Lentisphaeria</taxon>
        <taxon>Lentisphaerales</taxon>
        <taxon>Lentisphaeraceae</taxon>
        <taxon>Lentisphaera</taxon>
    </lineage>
</organism>
<evidence type="ECO:0000313" key="2">
    <source>
        <dbReference type="Proteomes" id="UP001214250"/>
    </source>
</evidence>
<reference evidence="1 2" key="1">
    <citation type="submission" date="2023-02" db="EMBL/GenBank/DDBJ databases">
        <title>Genome sequence of Lentisphaera profundi SAORIC-696.</title>
        <authorList>
            <person name="Kim e."/>
            <person name="Cho J.-C."/>
            <person name="Choi A."/>
            <person name="Kang I."/>
        </authorList>
    </citation>
    <scope>NUCLEOTIDE SEQUENCE [LARGE SCALE GENOMIC DNA]</scope>
    <source>
        <strain evidence="1 2">SAORIC-696</strain>
    </source>
</reference>
<dbReference type="RefSeq" id="WP_274148826.1">
    <property type="nucleotide sequence ID" value="NZ_CP117811.1"/>
</dbReference>
<name>A0ABY7VRD1_9BACT</name>
<gene>
    <name evidence="1" type="ORF">PQO03_06405</name>
</gene>